<evidence type="ECO:0000256" key="3">
    <source>
        <dbReference type="ARBA" id="ARBA00022679"/>
    </source>
</evidence>
<proteinExistence type="predicted"/>
<dbReference type="InterPro" id="IPR011009">
    <property type="entry name" value="Kinase-like_dom_sf"/>
</dbReference>
<dbReference type="Proteomes" id="UP001172457">
    <property type="component" value="Chromosome 2"/>
</dbReference>
<feature type="compositionally biased region" description="Polar residues" evidence="9">
    <location>
        <begin position="532"/>
        <end position="542"/>
    </location>
</feature>
<keyword evidence="2" id="KW-0723">Serine/threonine-protein kinase</keyword>
<evidence type="ECO:0000313" key="11">
    <source>
        <dbReference type="EMBL" id="KAJ9563240.1"/>
    </source>
</evidence>
<dbReference type="CDD" id="cd13985">
    <property type="entry name" value="STKc_GAK_like"/>
    <property type="match status" value="1"/>
</dbReference>
<evidence type="ECO:0000256" key="6">
    <source>
        <dbReference type="ARBA" id="ARBA00022840"/>
    </source>
</evidence>
<dbReference type="GO" id="GO:0005737">
    <property type="term" value="C:cytoplasm"/>
    <property type="evidence" value="ECO:0007669"/>
    <property type="project" value="TreeGrafter"/>
</dbReference>
<feature type="compositionally biased region" description="Basic and acidic residues" evidence="9">
    <location>
        <begin position="391"/>
        <end position="417"/>
    </location>
</feature>
<keyword evidence="3" id="KW-0808">Transferase</keyword>
<dbReference type="Gene3D" id="1.10.510.10">
    <property type="entry name" value="Transferase(Phosphotransferase) domain 1"/>
    <property type="match status" value="1"/>
</dbReference>
<dbReference type="Pfam" id="PF00069">
    <property type="entry name" value="Pkinase"/>
    <property type="match status" value="1"/>
</dbReference>
<dbReference type="SMART" id="SM00220">
    <property type="entry name" value="S_TKc"/>
    <property type="match status" value="1"/>
</dbReference>
<feature type="region of interest" description="Disordered" evidence="9">
    <location>
        <begin position="530"/>
        <end position="550"/>
    </location>
</feature>
<reference evidence="11" key="1">
    <citation type="submission" date="2023-03" db="EMBL/GenBank/DDBJ databases">
        <title>Chromosome-scale reference genome and RAD-based genetic map of yellow starthistle (Centaurea solstitialis) reveal putative structural variation and QTLs associated with invader traits.</title>
        <authorList>
            <person name="Reatini B."/>
            <person name="Cang F.A."/>
            <person name="Jiang Q."/>
            <person name="Mckibben M.T.W."/>
            <person name="Barker M.S."/>
            <person name="Rieseberg L.H."/>
            <person name="Dlugosch K.M."/>
        </authorList>
    </citation>
    <scope>NUCLEOTIDE SEQUENCE</scope>
    <source>
        <strain evidence="11">CAN-66</strain>
        <tissue evidence="11">Leaf</tissue>
    </source>
</reference>
<dbReference type="SUPFAM" id="SSF56112">
    <property type="entry name" value="Protein kinase-like (PK-like)"/>
    <property type="match status" value="1"/>
</dbReference>
<dbReference type="PROSITE" id="PS50011">
    <property type="entry name" value="PROTEIN_KINASE_DOM"/>
    <property type="match status" value="1"/>
</dbReference>
<dbReference type="EMBL" id="JARYMX010000002">
    <property type="protein sequence ID" value="KAJ9563240.1"/>
    <property type="molecule type" value="Genomic_DNA"/>
</dbReference>
<feature type="compositionally biased region" description="Low complexity" evidence="9">
    <location>
        <begin position="687"/>
        <end position="699"/>
    </location>
</feature>
<dbReference type="PANTHER" id="PTHR22967:SF57">
    <property type="entry name" value="AUXILIN, ISOFORM A-RELATED"/>
    <property type="match status" value="1"/>
</dbReference>
<comment type="catalytic activity">
    <reaction evidence="8">
        <text>L-seryl-[protein] + ATP = O-phospho-L-seryl-[protein] + ADP + H(+)</text>
        <dbReference type="Rhea" id="RHEA:17989"/>
        <dbReference type="Rhea" id="RHEA-COMP:9863"/>
        <dbReference type="Rhea" id="RHEA-COMP:11604"/>
        <dbReference type="ChEBI" id="CHEBI:15378"/>
        <dbReference type="ChEBI" id="CHEBI:29999"/>
        <dbReference type="ChEBI" id="CHEBI:30616"/>
        <dbReference type="ChEBI" id="CHEBI:83421"/>
        <dbReference type="ChEBI" id="CHEBI:456216"/>
        <dbReference type="EC" id="2.7.11.1"/>
    </reaction>
</comment>
<keyword evidence="12" id="KW-1185">Reference proteome</keyword>
<feature type="region of interest" description="Disordered" evidence="9">
    <location>
        <begin position="322"/>
        <end position="368"/>
    </location>
</feature>
<sequence length="722" mass="80130">MWRIKQFMPKEKSGLEGRMIDIGNLKIHVRNVIAEGGFSCVYLAQDALNGSKQYALKHMICNDEESLDLVRKEISVLKSLQGHPNVVMLCAHTILDMGRTKEALLVMEYCDKSLVSVLESRGAGFFEEKQILLIFRDVCNAVFAMHCQSPPIAHRDLKAENVLLGSDGLWKLCDFGSTSTNHKRFERPEEMGIEEDNIRKHTTPAYRSPEMWDLLLREVISEKVDIWALGCLLFRICYFKSAFDGESKLQVLNGNYRIPELPKYSSSVTDLIKDMLQSSPASRPDITQARALLDWTFISMNLEVVTDRPPEMLQADMLEGLPKSANKSSPMPRRSPPPPPTAAESARNSPQPVPTLRSEGSGGPIGAFWTTQHAKDSAVVEELSKVKFDEEIPSAERSRSDRYSLHRTSPPKDEAPHAPRPSQKTVQGKSGPSKDFEMNFFQDGPSHATERPKANSNDAFNAFATEFGGNKVSPGRSSVNTGKDGQLEAEVERLREQLKQANLEKSELSSKYEKLSAICRSQRQELHELKQTLASRTPSPNKSAPRPSHRLELNTSLPLSSLVYLELELASANIYWSSYILHVATLYRSACGYVCLFDTQQQQKEGISWEQQKGLFDKSSPSSDQNSWQAFPEAPSLTNSSKSVRTRNGHQNKQGSGEVAGGGGNSSWSFGAESFTAVPAGSPQVKNNIPSPTSNNNNSQRFGESKNKESKSVSQPAGWAGF</sequence>
<name>A0AA38WRE2_9ASTR</name>
<keyword evidence="6" id="KW-0067">ATP-binding</keyword>
<dbReference type="EC" id="2.7.11.1" evidence="1"/>
<protein>
    <recommendedName>
        <fullName evidence="1">non-specific serine/threonine protein kinase</fullName>
        <ecNumber evidence="1">2.7.11.1</ecNumber>
    </recommendedName>
</protein>
<evidence type="ECO:0000259" key="10">
    <source>
        <dbReference type="PROSITE" id="PS50011"/>
    </source>
</evidence>
<dbReference type="PROSITE" id="PS00108">
    <property type="entry name" value="PROTEIN_KINASE_ST"/>
    <property type="match status" value="1"/>
</dbReference>
<accession>A0AA38WRE2</accession>
<evidence type="ECO:0000256" key="2">
    <source>
        <dbReference type="ARBA" id="ARBA00022527"/>
    </source>
</evidence>
<dbReference type="InterPro" id="IPR000719">
    <property type="entry name" value="Prot_kinase_dom"/>
</dbReference>
<evidence type="ECO:0000313" key="12">
    <source>
        <dbReference type="Proteomes" id="UP001172457"/>
    </source>
</evidence>
<keyword evidence="4" id="KW-0547">Nucleotide-binding</keyword>
<evidence type="ECO:0000256" key="9">
    <source>
        <dbReference type="SAM" id="MobiDB-lite"/>
    </source>
</evidence>
<evidence type="ECO:0000256" key="5">
    <source>
        <dbReference type="ARBA" id="ARBA00022777"/>
    </source>
</evidence>
<dbReference type="InterPro" id="IPR008271">
    <property type="entry name" value="Ser/Thr_kinase_AS"/>
</dbReference>
<dbReference type="PANTHER" id="PTHR22967">
    <property type="entry name" value="SERINE/THREONINE PROTEIN KINASE"/>
    <property type="match status" value="1"/>
</dbReference>
<organism evidence="11 12">
    <name type="scientific">Centaurea solstitialis</name>
    <name type="common">yellow star-thistle</name>
    <dbReference type="NCBI Taxonomy" id="347529"/>
    <lineage>
        <taxon>Eukaryota</taxon>
        <taxon>Viridiplantae</taxon>
        <taxon>Streptophyta</taxon>
        <taxon>Embryophyta</taxon>
        <taxon>Tracheophyta</taxon>
        <taxon>Spermatophyta</taxon>
        <taxon>Magnoliopsida</taxon>
        <taxon>eudicotyledons</taxon>
        <taxon>Gunneridae</taxon>
        <taxon>Pentapetalae</taxon>
        <taxon>asterids</taxon>
        <taxon>campanulids</taxon>
        <taxon>Asterales</taxon>
        <taxon>Asteraceae</taxon>
        <taxon>Carduoideae</taxon>
        <taxon>Cardueae</taxon>
        <taxon>Centaureinae</taxon>
        <taxon>Centaurea</taxon>
    </lineage>
</organism>
<evidence type="ECO:0000256" key="7">
    <source>
        <dbReference type="ARBA" id="ARBA00047899"/>
    </source>
</evidence>
<keyword evidence="5" id="KW-0418">Kinase</keyword>
<feature type="domain" description="Protein kinase" evidence="10">
    <location>
        <begin position="27"/>
        <end position="298"/>
    </location>
</feature>
<feature type="region of interest" description="Disordered" evidence="9">
    <location>
        <begin position="391"/>
        <end position="454"/>
    </location>
</feature>
<feature type="compositionally biased region" description="Polar residues" evidence="9">
    <location>
        <begin position="619"/>
        <end position="629"/>
    </location>
</feature>
<dbReference type="AlphaFoldDB" id="A0AA38WRE2"/>
<comment type="caution">
    <text evidence="11">The sequence shown here is derived from an EMBL/GenBank/DDBJ whole genome shotgun (WGS) entry which is preliminary data.</text>
</comment>
<evidence type="ECO:0000256" key="8">
    <source>
        <dbReference type="ARBA" id="ARBA00048679"/>
    </source>
</evidence>
<evidence type="ECO:0000256" key="1">
    <source>
        <dbReference type="ARBA" id="ARBA00012513"/>
    </source>
</evidence>
<evidence type="ECO:0000256" key="4">
    <source>
        <dbReference type="ARBA" id="ARBA00022741"/>
    </source>
</evidence>
<dbReference type="GO" id="GO:0004674">
    <property type="term" value="F:protein serine/threonine kinase activity"/>
    <property type="evidence" value="ECO:0007669"/>
    <property type="project" value="UniProtKB-KW"/>
</dbReference>
<gene>
    <name evidence="11" type="ORF">OSB04_008400</name>
</gene>
<feature type="region of interest" description="Disordered" evidence="9">
    <location>
        <begin position="615"/>
        <end position="722"/>
    </location>
</feature>
<dbReference type="FunFam" id="1.10.510.10:FF:000349">
    <property type="entry name" value="probable serine/threonine-protein kinase DDB_G0280111"/>
    <property type="match status" value="1"/>
</dbReference>
<dbReference type="GO" id="GO:0005524">
    <property type="term" value="F:ATP binding"/>
    <property type="evidence" value="ECO:0007669"/>
    <property type="project" value="UniProtKB-KW"/>
</dbReference>
<comment type="catalytic activity">
    <reaction evidence="7">
        <text>L-threonyl-[protein] + ATP = O-phospho-L-threonyl-[protein] + ADP + H(+)</text>
        <dbReference type="Rhea" id="RHEA:46608"/>
        <dbReference type="Rhea" id="RHEA-COMP:11060"/>
        <dbReference type="Rhea" id="RHEA-COMP:11605"/>
        <dbReference type="ChEBI" id="CHEBI:15378"/>
        <dbReference type="ChEBI" id="CHEBI:30013"/>
        <dbReference type="ChEBI" id="CHEBI:30616"/>
        <dbReference type="ChEBI" id="CHEBI:61977"/>
        <dbReference type="ChEBI" id="CHEBI:456216"/>
        <dbReference type="EC" id="2.7.11.1"/>
    </reaction>
</comment>